<evidence type="ECO:0000313" key="1">
    <source>
        <dbReference type="EMBL" id="GAC78011.1"/>
    </source>
</evidence>
<proteinExistence type="predicted"/>
<reference evidence="1 2" key="1">
    <citation type="submission" date="2013-02" db="EMBL/GenBank/DDBJ databases">
        <title>Whole genome shotgun sequence of Gordonia malaquae NBRC 108250.</title>
        <authorList>
            <person name="Yoshida I."/>
            <person name="Hosoyama A."/>
            <person name="Tsuchikane K."/>
            <person name="Ando Y."/>
            <person name="Baba S."/>
            <person name="Ohji S."/>
            <person name="Hamada M."/>
            <person name="Tamura T."/>
            <person name="Yamazoe A."/>
            <person name="Yamazaki S."/>
            <person name="Fujita N."/>
        </authorList>
    </citation>
    <scope>NUCLEOTIDE SEQUENCE [LARGE SCALE GENOMIC DNA]</scope>
    <source>
        <strain evidence="1 2">NBRC 108250</strain>
    </source>
</reference>
<dbReference type="InterPro" id="IPR011008">
    <property type="entry name" value="Dimeric_a/b-barrel"/>
</dbReference>
<keyword evidence="2" id="KW-1185">Reference proteome</keyword>
<evidence type="ECO:0000313" key="2">
    <source>
        <dbReference type="Proteomes" id="UP000035009"/>
    </source>
</evidence>
<dbReference type="SUPFAM" id="SSF54909">
    <property type="entry name" value="Dimeric alpha+beta barrel"/>
    <property type="match status" value="1"/>
</dbReference>
<dbReference type="eggNOG" id="ENOG5032UCQ">
    <property type="taxonomic scope" value="Bacteria"/>
</dbReference>
<accession>M3T995</accession>
<dbReference type="Proteomes" id="UP000035009">
    <property type="component" value="Unassembled WGS sequence"/>
</dbReference>
<sequence length="270" mass="30712">MIVVHRVEEYNTWKKHFDAAADLRAAAGETDFEVLRSTGDTNLVVHSSTWSSDADARAFFESAKVARIRAEAGVEPPLFLYLDSVETGTLDAPPPQPSQTSSPRLKLVPMPQRVTRLPDLDIDLLTDTRMMAEVDDMELYIDGSTGRILTEFDWSDESADVHHVNSISSHEQYTYLEAFTDAVADRDLRSHLREALDGRRPFRRFKDVLFQHRTKVGVLWSPFQETLGAIDTIEWLRHLEVITDDEAAWETAAREARRDELIEQITAATR</sequence>
<protein>
    <recommendedName>
        <fullName evidence="3">ABM domain-containing protein</fullName>
    </recommendedName>
</protein>
<comment type="caution">
    <text evidence="1">The sequence shown here is derived from an EMBL/GenBank/DDBJ whole genome shotgun (WGS) entry which is preliminary data.</text>
</comment>
<gene>
    <name evidence="1" type="ORF">GM1_001_01360</name>
</gene>
<name>M3T995_GORML</name>
<organism evidence="1 2">
    <name type="scientific">Gordonia malaquae NBRC 108250</name>
    <dbReference type="NCBI Taxonomy" id="1223542"/>
    <lineage>
        <taxon>Bacteria</taxon>
        <taxon>Bacillati</taxon>
        <taxon>Actinomycetota</taxon>
        <taxon>Actinomycetes</taxon>
        <taxon>Mycobacteriales</taxon>
        <taxon>Gordoniaceae</taxon>
        <taxon>Gordonia</taxon>
    </lineage>
</organism>
<dbReference type="AlphaFoldDB" id="M3T995"/>
<dbReference type="STRING" id="410332.SAMN04488550_3401"/>
<evidence type="ECO:0008006" key="3">
    <source>
        <dbReference type="Google" id="ProtNLM"/>
    </source>
</evidence>
<dbReference type="EMBL" id="BAOP01000001">
    <property type="protein sequence ID" value="GAC78011.1"/>
    <property type="molecule type" value="Genomic_DNA"/>
</dbReference>
<dbReference type="InterPro" id="IPR005361">
    <property type="entry name" value="UPF0158"/>
</dbReference>
<dbReference type="Pfam" id="PF03682">
    <property type="entry name" value="UPF0158"/>
    <property type="match status" value="1"/>
</dbReference>